<proteinExistence type="predicted"/>
<feature type="non-terminal residue" evidence="3">
    <location>
        <position position="1"/>
    </location>
</feature>
<dbReference type="AlphaFoldDB" id="A0A505DJJ3"/>
<dbReference type="RefSeq" id="WP_140936014.1">
    <property type="nucleotide sequence ID" value="NZ_QXMJ01000187.1"/>
</dbReference>
<name>A0A505DJJ3_9ACTN</name>
<feature type="domain" description="AMP-dependent synthetase/ligase" evidence="2">
    <location>
        <begin position="4"/>
        <end position="100"/>
    </location>
</feature>
<accession>A0A505DJJ3</accession>
<dbReference type="Gene3D" id="3.40.50.12780">
    <property type="entry name" value="N-terminal domain of ligase-like"/>
    <property type="match status" value="1"/>
</dbReference>
<dbReference type="InterPro" id="IPR045851">
    <property type="entry name" value="AMP-bd_C_sf"/>
</dbReference>
<dbReference type="GO" id="GO:0016874">
    <property type="term" value="F:ligase activity"/>
    <property type="evidence" value="ECO:0007669"/>
    <property type="project" value="UniProtKB-KW"/>
</dbReference>
<sequence>VEDLRLVMLSGDWIPLSLPDRIRDVAPHGQVISLGGATEASIWSIWHPVGELDPAWPSIPYGRPLANQTFHVLDAELCPVPTWVPGELFIGGVGVARGYWGDPGKTAERFLSHPVTGERLYRTGDLGRYHPDGTIEFLGRNDHQVKINGYRIELGEIEAKLTTHPGVKDAVVTAANNHLTAYL</sequence>
<evidence type="ECO:0000256" key="1">
    <source>
        <dbReference type="ARBA" id="ARBA00022598"/>
    </source>
</evidence>
<dbReference type="PANTHER" id="PTHR45527:SF10">
    <property type="entry name" value="PYOCHELIN SYNTHASE PCHF"/>
    <property type="match status" value="1"/>
</dbReference>
<evidence type="ECO:0000259" key="2">
    <source>
        <dbReference type="Pfam" id="PF00501"/>
    </source>
</evidence>
<dbReference type="Gene3D" id="3.30.300.30">
    <property type="match status" value="1"/>
</dbReference>
<dbReference type="GO" id="GO:0044550">
    <property type="term" value="P:secondary metabolite biosynthetic process"/>
    <property type="evidence" value="ECO:0007669"/>
    <property type="project" value="TreeGrafter"/>
</dbReference>
<evidence type="ECO:0000313" key="3">
    <source>
        <dbReference type="EMBL" id="TPQ17731.1"/>
    </source>
</evidence>
<protein>
    <submittedName>
        <fullName evidence="3">AMP-binding protein</fullName>
    </submittedName>
</protein>
<dbReference type="GO" id="GO:0043041">
    <property type="term" value="P:amino acid activation for nonribosomal peptide biosynthetic process"/>
    <property type="evidence" value="ECO:0007669"/>
    <property type="project" value="TreeGrafter"/>
</dbReference>
<dbReference type="InterPro" id="IPR000873">
    <property type="entry name" value="AMP-dep_synth/lig_dom"/>
</dbReference>
<dbReference type="GO" id="GO:0000036">
    <property type="term" value="F:acyl carrier activity"/>
    <property type="evidence" value="ECO:0007669"/>
    <property type="project" value="TreeGrafter"/>
</dbReference>
<keyword evidence="4" id="KW-1185">Reference proteome</keyword>
<reference evidence="3 4" key="1">
    <citation type="submission" date="2019-06" db="EMBL/GenBank/DDBJ databases">
        <title>Streptomyces sporangiiformans sp. nov., a novel actinomycete isolated from soil in Mount Song.</title>
        <authorList>
            <person name="Han L."/>
        </authorList>
    </citation>
    <scope>NUCLEOTIDE SEQUENCE [LARGE SCALE GENOMIC DNA]</scope>
    <source>
        <strain evidence="3 4">NEAU-SSA 1</strain>
    </source>
</reference>
<gene>
    <name evidence="3" type="ORF">FGD71_034810</name>
</gene>
<comment type="caution">
    <text evidence="3">The sequence shown here is derived from an EMBL/GenBank/DDBJ whole genome shotgun (WGS) entry which is preliminary data.</text>
</comment>
<feature type="non-terminal residue" evidence="3">
    <location>
        <position position="183"/>
    </location>
</feature>
<dbReference type="GO" id="GO:0031177">
    <property type="term" value="F:phosphopantetheine binding"/>
    <property type="evidence" value="ECO:0007669"/>
    <property type="project" value="TreeGrafter"/>
</dbReference>
<evidence type="ECO:0000313" key="4">
    <source>
        <dbReference type="Proteomes" id="UP000317378"/>
    </source>
</evidence>
<dbReference type="Pfam" id="PF00501">
    <property type="entry name" value="AMP-binding"/>
    <property type="match status" value="1"/>
</dbReference>
<dbReference type="InterPro" id="IPR042099">
    <property type="entry name" value="ANL_N_sf"/>
</dbReference>
<dbReference type="SUPFAM" id="SSF56801">
    <property type="entry name" value="Acetyl-CoA synthetase-like"/>
    <property type="match status" value="1"/>
</dbReference>
<dbReference type="PANTHER" id="PTHR45527">
    <property type="entry name" value="NONRIBOSOMAL PEPTIDE SYNTHETASE"/>
    <property type="match status" value="1"/>
</dbReference>
<dbReference type="GO" id="GO:0005737">
    <property type="term" value="C:cytoplasm"/>
    <property type="evidence" value="ECO:0007669"/>
    <property type="project" value="TreeGrafter"/>
</dbReference>
<organism evidence="3 4">
    <name type="scientific">Streptomyces sporangiiformans</name>
    <dbReference type="NCBI Taxonomy" id="2315329"/>
    <lineage>
        <taxon>Bacteria</taxon>
        <taxon>Bacillati</taxon>
        <taxon>Actinomycetota</taxon>
        <taxon>Actinomycetes</taxon>
        <taxon>Kitasatosporales</taxon>
        <taxon>Streptomycetaceae</taxon>
        <taxon>Streptomyces</taxon>
    </lineage>
</organism>
<dbReference type="Proteomes" id="UP000317378">
    <property type="component" value="Unassembled WGS sequence"/>
</dbReference>
<dbReference type="EMBL" id="VCHX02000187">
    <property type="protein sequence ID" value="TPQ17731.1"/>
    <property type="molecule type" value="Genomic_DNA"/>
</dbReference>
<keyword evidence="1" id="KW-0436">Ligase</keyword>